<organism evidence="1">
    <name type="scientific">viral metagenome</name>
    <dbReference type="NCBI Taxonomy" id="1070528"/>
    <lineage>
        <taxon>unclassified sequences</taxon>
        <taxon>metagenomes</taxon>
        <taxon>organismal metagenomes</taxon>
    </lineage>
</organism>
<protein>
    <submittedName>
        <fullName evidence="1">Uncharacterized protein</fullName>
    </submittedName>
</protein>
<evidence type="ECO:0000313" key="1">
    <source>
        <dbReference type="EMBL" id="QHU21601.1"/>
    </source>
</evidence>
<dbReference type="EMBL" id="MN740990">
    <property type="protein sequence ID" value="QHU21601.1"/>
    <property type="molecule type" value="Genomic_DNA"/>
</dbReference>
<proteinExistence type="predicted"/>
<sequence>MFIKDSEKSEILQNFPNIELSYETVVHKKVYDFDYVVAIPEGNKFFAWFTIFRNQYVCMILEITDNKQINDIEIVPSCFKDSLCYGVGTIFYGTIFNKNSTRFFTVEDIFYSSGKNVNGKGSLNKFYFLEIIFKNELKQIAYFENSMVFGLPLMKSNFESIVKEVDFLHYKIKTLNFIKSGRNQIKVLLYNKSNNFSNYGNDIKREAVFKVKPDIQNDIYYLYTSDENLEGLAYISNYNSSVMMNKLFRNIKENNNLDALEESDEEDDFQNDSLDKFVFLDRVYNMLCKYNYKFKKWEPIRLANKDEKIVCKKELSYIEKIKSNIYEQVRPSTNIKSRNSLQKH</sequence>
<name>A0A6C0KWG9_9ZZZZ</name>
<dbReference type="AlphaFoldDB" id="A0A6C0KWG9"/>
<accession>A0A6C0KWG9</accession>
<reference evidence="1" key="1">
    <citation type="journal article" date="2020" name="Nature">
        <title>Giant virus diversity and host interactions through global metagenomics.</title>
        <authorList>
            <person name="Schulz F."/>
            <person name="Roux S."/>
            <person name="Paez-Espino D."/>
            <person name="Jungbluth S."/>
            <person name="Walsh D.A."/>
            <person name="Denef V.J."/>
            <person name="McMahon K.D."/>
            <person name="Konstantinidis K.T."/>
            <person name="Eloe-Fadrosh E.A."/>
            <person name="Kyrpides N.C."/>
            <person name="Woyke T."/>
        </authorList>
    </citation>
    <scope>NUCLEOTIDE SEQUENCE</scope>
    <source>
        <strain evidence="1">GVMAG-S-3300013094-109</strain>
    </source>
</reference>